<protein>
    <submittedName>
        <fullName evidence="5">Bifunctional inhibitor/plant lipid transfer protein/seed storage helical domain containing protein</fullName>
    </submittedName>
</protein>
<dbReference type="InterPro" id="IPR036312">
    <property type="entry name" value="Bifun_inhib/LTP/seed_sf"/>
</dbReference>
<evidence type="ECO:0000256" key="2">
    <source>
        <dbReference type="ARBA" id="ARBA00022448"/>
    </source>
</evidence>
<gene>
    <name evidence="5" type="ORF">TorRG33x02_316400</name>
</gene>
<evidence type="ECO:0000313" key="5">
    <source>
        <dbReference type="EMBL" id="PON49804.1"/>
    </source>
</evidence>
<feature type="chain" id="PRO_5015106688" evidence="4">
    <location>
        <begin position="28"/>
        <end position="123"/>
    </location>
</feature>
<keyword evidence="2" id="KW-0813">Transport</keyword>
<reference evidence="6" key="1">
    <citation type="submission" date="2016-06" db="EMBL/GenBank/DDBJ databases">
        <title>Parallel loss of symbiosis genes in relatives of nitrogen-fixing non-legume Parasponia.</title>
        <authorList>
            <person name="Van Velzen R."/>
            <person name="Holmer R."/>
            <person name="Bu F."/>
            <person name="Rutten L."/>
            <person name="Van Zeijl A."/>
            <person name="Liu W."/>
            <person name="Santuari L."/>
            <person name="Cao Q."/>
            <person name="Sharma T."/>
            <person name="Shen D."/>
            <person name="Roswanjaya Y."/>
            <person name="Wardhani T."/>
            <person name="Kalhor M.S."/>
            <person name="Jansen J."/>
            <person name="Van den Hoogen J."/>
            <person name="Gungor B."/>
            <person name="Hartog M."/>
            <person name="Hontelez J."/>
            <person name="Verver J."/>
            <person name="Yang W.-C."/>
            <person name="Schijlen E."/>
            <person name="Repin R."/>
            <person name="Schilthuizen M."/>
            <person name="Schranz E."/>
            <person name="Heidstra R."/>
            <person name="Miyata K."/>
            <person name="Fedorova E."/>
            <person name="Kohlen W."/>
            <person name="Bisseling T."/>
            <person name="Smit S."/>
            <person name="Geurts R."/>
        </authorList>
    </citation>
    <scope>NUCLEOTIDE SEQUENCE [LARGE SCALE GENOMIC DNA]</scope>
    <source>
        <strain evidence="6">cv. RG33-2</strain>
    </source>
</reference>
<dbReference type="Proteomes" id="UP000237000">
    <property type="component" value="Unassembled WGS sequence"/>
</dbReference>
<comment type="caution">
    <text evidence="5">The sequence shown here is derived from an EMBL/GenBank/DDBJ whole genome shotgun (WGS) entry which is preliminary data.</text>
</comment>
<comment type="function">
    <text evidence="1">Plant non-specific lipid-transfer proteins transfer phospholipids as well as galactolipids across membranes. May play a role in wax or cutin deposition in the cell walls of expanding epidermal cells and certain secretory tissues.</text>
</comment>
<evidence type="ECO:0000256" key="4">
    <source>
        <dbReference type="SAM" id="SignalP"/>
    </source>
</evidence>
<proteinExistence type="predicted"/>
<dbReference type="EMBL" id="JXTC01000495">
    <property type="protein sequence ID" value="PON49804.1"/>
    <property type="molecule type" value="Genomic_DNA"/>
</dbReference>
<dbReference type="SUPFAM" id="SSF47699">
    <property type="entry name" value="Bifunctional inhibitor/lipid-transfer protein/seed storage 2S albumin"/>
    <property type="match status" value="1"/>
</dbReference>
<dbReference type="GO" id="GO:0008289">
    <property type="term" value="F:lipid binding"/>
    <property type="evidence" value="ECO:0007669"/>
    <property type="project" value="UniProtKB-KW"/>
</dbReference>
<feature type="signal peptide" evidence="4">
    <location>
        <begin position="1"/>
        <end position="27"/>
    </location>
</feature>
<evidence type="ECO:0000256" key="1">
    <source>
        <dbReference type="ARBA" id="ARBA00003211"/>
    </source>
</evidence>
<dbReference type="InParanoid" id="A0A2P5BM19"/>
<evidence type="ECO:0000313" key="6">
    <source>
        <dbReference type="Proteomes" id="UP000237000"/>
    </source>
</evidence>
<organism evidence="5 6">
    <name type="scientific">Trema orientale</name>
    <name type="common">Charcoal tree</name>
    <name type="synonym">Celtis orientalis</name>
    <dbReference type="NCBI Taxonomy" id="63057"/>
    <lineage>
        <taxon>Eukaryota</taxon>
        <taxon>Viridiplantae</taxon>
        <taxon>Streptophyta</taxon>
        <taxon>Embryophyta</taxon>
        <taxon>Tracheophyta</taxon>
        <taxon>Spermatophyta</taxon>
        <taxon>Magnoliopsida</taxon>
        <taxon>eudicotyledons</taxon>
        <taxon>Gunneridae</taxon>
        <taxon>Pentapetalae</taxon>
        <taxon>rosids</taxon>
        <taxon>fabids</taxon>
        <taxon>Rosales</taxon>
        <taxon>Cannabaceae</taxon>
        <taxon>Trema</taxon>
    </lineage>
</organism>
<keyword evidence="3" id="KW-0446">Lipid-binding</keyword>
<accession>A0A2P5BM19</accession>
<keyword evidence="6" id="KW-1185">Reference proteome</keyword>
<sequence length="123" mass="13755">MVSYNKAQVSIALLLSLNLLFFTMVCSKSLQPHRHYSQPRCPISRTRLAANCRTTVSPQLQPTNNCCKLIKRLNRKNARSCLCKLASSVLGIDQLNFAMDTAQTNVLLISCKRSDLVGTFTCF</sequence>
<name>A0A2P5BM19_TREOI</name>
<evidence type="ECO:0000256" key="3">
    <source>
        <dbReference type="ARBA" id="ARBA00023121"/>
    </source>
</evidence>
<dbReference type="OrthoDB" id="10285991at2759"/>
<dbReference type="Gene3D" id="1.10.110.10">
    <property type="entry name" value="Plant lipid-transfer and hydrophobic proteins"/>
    <property type="match status" value="1"/>
</dbReference>
<dbReference type="AlphaFoldDB" id="A0A2P5BM19"/>
<keyword evidence="4" id="KW-0732">Signal</keyword>